<evidence type="ECO:0000313" key="2">
    <source>
        <dbReference type="Proteomes" id="UP000030848"/>
    </source>
</evidence>
<proteinExistence type="predicted"/>
<dbReference type="AlphaFoldDB" id="A0A837D7Q7"/>
<accession>A0A837D7Q7</accession>
<dbReference type="EMBL" id="JRZE01000005">
    <property type="protein sequence ID" value="KHF43823.1"/>
    <property type="molecule type" value="Genomic_DNA"/>
</dbReference>
<organism evidence="1 2">
    <name type="scientific">Saccharomonospora viridis</name>
    <dbReference type="NCBI Taxonomy" id="1852"/>
    <lineage>
        <taxon>Bacteria</taxon>
        <taxon>Bacillati</taxon>
        <taxon>Actinomycetota</taxon>
        <taxon>Actinomycetes</taxon>
        <taxon>Pseudonocardiales</taxon>
        <taxon>Pseudonocardiaceae</taxon>
        <taxon>Saccharomonospora</taxon>
    </lineage>
</organism>
<sequence>MWCGRTRVLGVEDAGVRPHSARAVTTGSPEYHTPYRMWPNSHRFRRILTTV</sequence>
<comment type="caution">
    <text evidence="1">The sequence shown here is derived from an EMBL/GenBank/DDBJ whole genome shotgun (WGS) entry which is preliminary data.</text>
</comment>
<name>A0A837D7Q7_9PSEU</name>
<dbReference type="Proteomes" id="UP000030848">
    <property type="component" value="Unassembled WGS sequence"/>
</dbReference>
<gene>
    <name evidence="1" type="ORF">MINT15_25480</name>
</gene>
<protein>
    <submittedName>
        <fullName evidence="1">Uncharacterized protein</fullName>
    </submittedName>
</protein>
<reference evidence="1 2" key="1">
    <citation type="submission" date="2014-10" db="EMBL/GenBank/DDBJ databases">
        <title>Genome sequence of Micropolyspora internatus JCM3315.</title>
        <authorList>
            <person name="Shin S.-K."/>
            <person name="Yi H."/>
        </authorList>
    </citation>
    <scope>NUCLEOTIDE SEQUENCE [LARGE SCALE GENOMIC DNA]</scope>
    <source>
        <strain evidence="1 2">JCM 3315</strain>
    </source>
</reference>
<evidence type="ECO:0000313" key="1">
    <source>
        <dbReference type="EMBL" id="KHF43823.1"/>
    </source>
</evidence>